<dbReference type="Proteomes" id="UP000196531">
    <property type="component" value="Unassembled WGS sequence"/>
</dbReference>
<reference evidence="3" key="1">
    <citation type="journal article" date="2017" name="Proc. Natl. Acad. Sci. U.S.A.">
        <title>Simulation of Deepwater Horizon oil plume reveals substrate specialization within a complex community of hydrocarbon-degraders.</title>
        <authorList>
            <person name="Hu P."/>
            <person name="Dubinsky E.A."/>
            <person name="Probst A.J."/>
            <person name="Wang J."/>
            <person name="Sieber C.M.K."/>
            <person name="Tom L.M."/>
            <person name="Gardinali P."/>
            <person name="Banfield J.F."/>
            <person name="Atlas R.M."/>
            <person name="Andersen G.L."/>
        </authorList>
    </citation>
    <scope>NUCLEOTIDE SEQUENCE [LARGE SCALE GENOMIC DNA]</scope>
</reference>
<evidence type="ECO:0000313" key="2">
    <source>
        <dbReference type="EMBL" id="OUR94114.1"/>
    </source>
</evidence>
<protein>
    <recommendedName>
        <fullName evidence="4">Secreted protein</fullName>
    </recommendedName>
</protein>
<comment type="caution">
    <text evidence="2">The sequence shown here is derived from an EMBL/GenBank/DDBJ whole genome shotgun (WGS) entry which is preliminary data.</text>
</comment>
<accession>A0A1Y5F365</accession>
<evidence type="ECO:0008006" key="4">
    <source>
        <dbReference type="Google" id="ProtNLM"/>
    </source>
</evidence>
<dbReference type="AlphaFoldDB" id="A0A1Y5F365"/>
<gene>
    <name evidence="2" type="ORF">A9Q84_17540</name>
</gene>
<dbReference type="EMBL" id="MAAO01000011">
    <property type="protein sequence ID" value="OUR94114.1"/>
    <property type="molecule type" value="Genomic_DNA"/>
</dbReference>
<feature type="signal peptide" evidence="1">
    <location>
        <begin position="1"/>
        <end position="18"/>
    </location>
</feature>
<sequence>MKAIILACLLLSSFAAGAQSRTQLKERVARLARRIDIEVFETNVSNSALRESHEKLRRILATLKGDGGTSPLACINYTLPIYERYYSSSRAVEKAQQTCRKVSDLPVFKFVFEALRTIYTDSSALDRSADKASGFAVEGKLPLLRFAYAKHERQYTKSSAMDKAIANIKILVVDSLECLETFYPTHSRRYSSSSAMDRTAQTCSNQ</sequence>
<feature type="chain" id="PRO_5012215549" description="Secreted protein" evidence="1">
    <location>
        <begin position="19"/>
        <end position="206"/>
    </location>
</feature>
<evidence type="ECO:0000256" key="1">
    <source>
        <dbReference type="SAM" id="SignalP"/>
    </source>
</evidence>
<organism evidence="2 3">
    <name type="scientific">Halobacteriovorax marinus</name>
    <dbReference type="NCBI Taxonomy" id="97084"/>
    <lineage>
        <taxon>Bacteria</taxon>
        <taxon>Pseudomonadati</taxon>
        <taxon>Bdellovibrionota</taxon>
        <taxon>Bacteriovoracia</taxon>
        <taxon>Bacteriovoracales</taxon>
        <taxon>Halobacteriovoraceae</taxon>
        <taxon>Halobacteriovorax</taxon>
    </lineage>
</organism>
<evidence type="ECO:0000313" key="3">
    <source>
        <dbReference type="Proteomes" id="UP000196531"/>
    </source>
</evidence>
<name>A0A1Y5F365_9BACT</name>
<keyword evidence="1" id="KW-0732">Signal</keyword>
<proteinExistence type="predicted"/>